<evidence type="ECO:0000313" key="1">
    <source>
        <dbReference type="EMBL" id="KAF5832500.1"/>
    </source>
</evidence>
<evidence type="ECO:0008006" key="3">
    <source>
        <dbReference type="Google" id="ProtNLM"/>
    </source>
</evidence>
<dbReference type="EMBL" id="MU069868">
    <property type="protein sequence ID" value="KAF5832500.1"/>
    <property type="molecule type" value="Genomic_DNA"/>
</dbReference>
<keyword evidence="2" id="KW-1185">Reference proteome</keyword>
<proteinExistence type="predicted"/>
<name>A0ABQ7GD28_DUNSA</name>
<accession>A0ABQ7GD28</accession>
<comment type="caution">
    <text evidence="1">The sequence shown here is derived from an EMBL/GenBank/DDBJ whole genome shotgun (WGS) entry which is preliminary data.</text>
</comment>
<reference evidence="1" key="1">
    <citation type="submission" date="2017-08" db="EMBL/GenBank/DDBJ databases">
        <authorList>
            <person name="Polle J.E."/>
            <person name="Barry K."/>
            <person name="Cushman J."/>
            <person name="Schmutz J."/>
            <person name="Tran D."/>
            <person name="Hathwaick L.T."/>
            <person name="Yim W.C."/>
            <person name="Jenkins J."/>
            <person name="Mckie-Krisberg Z.M."/>
            <person name="Prochnik S."/>
            <person name="Lindquist E."/>
            <person name="Dockter R.B."/>
            <person name="Adam C."/>
            <person name="Molina H."/>
            <person name="Bunkerborg J."/>
            <person name="Jin E."/>
            <person name="Buchheim M."/>
            <person name="Magnuson J."/>
        </authorList>
    </citation>
    <scope>NUCLEOTIDE SEQUENCE</scope>
    <source>
        <strain evidence="1">CCAP 19/18</strain>
    </source>
</reference>
<organism evidence="1 2">
    <name type="scientific">Dunaliella salina</name>
    <name type="common">Green alga</name>
    <name type="synonym">Protococcus salinus</name>
    <dbReference type="NCBI Taxonomy" id="3046"/>
    <lineage>
        <taxon>Eukaryota</taxon>
        <taxon>Viridiplantae</taxon>
        <taxon>Chlorophyta</taxon>
        <taxon>core chlorophytes</taxon>
        <taxon>Chlorophyceae</taxon>
        <taxon>CS clade</taxon>
        <taxon>Chlamydomonadales</taxon>
        <taxon>Dunaliellaceae</taxon>
        <taxon>Dunaliella</taxon>
    </lineage>
</organism>
<sequence length="112" mass="11589">MTLNPKMSHARLLHSRSNENEICLAAHANVCMQGGGWHGHGAGSAAALIFVTLCLAAHVHDWHASAALSLSCSCSCVLCAQDGEGRGLCARTLLESGAAAAICCLVGWLHVL</sequence>
<gene>
    <name evidence="1" type="ORF">DUNSADRAFT_11600</name>
</gene>
<evidence type="ECO:0000313" key="2">
    <source>
        <dbReference type="Proteomes" id="UP000815325"/>
    </source>
</evidence>
<protein>
    <recommendedName>
        <fullName evidence="3">Encoded protein</fullName>
    </recommendedName>
</protein>
<dbReference type="Proteomes" id="UP000815325">
    <property type="component" value="Unassembled WGS sequence"/>
</dbReference>